<protein>
    <submittedName>
        <fullName evidence="1">Uncharacterized protein</fullName>
    </submittedName>
</protein>
<sequence>MYVRRKKQVVGEMMNAHRYWQDQYFYMLVNEKSLGALANALYTLWGPFYKELRKPLPKALLFEAKLKRLLAQPNREWNEINMSHRFRQSTLWKDFVEIPSLEKKVAKVAEATKTAEAARVLAGEKPVKKAVGKRKREQYKVVALKLSSKLQAVEEEEADIEVNLPPGTSLLQNEEITV</sequence>
<organism evidence="1 2">
    <name type="scientific">Ficus carica</name>
    <name type="common">Common fig</name>
    <dbReference type="NCBI Taxonomy" id="3494"/>
    <lineage>
        <taxon>Eukaryota</taxon>
        <taxon>Viridiplantae</taxon>
        <taxon>Streptophyta</taxon>
        <taxon>Embryophyta</taxon>
        <taxon>Tracheophyta</taxon>
        <taxon>Spermatophyta</taxon>
        <taxon>Magnoliopsida</taxon>
        <taxon>eudicotyledons</taxon>
        <taxon>Gunneridae</taxon>
        <taxon>Pentapetalae</taxon>
        <taxon>rosids</taxon>
        <taxon>fabids</taxon>
        <taxon>Rosales</taxon>
        <taxon>Moraceae</taxon>
        <taxon>Ficeae</taxon>
        <taxon>Ficus</taxon>
    </lineage>
</organism>
<name>A0AA88J6T1_FICCA</name>
<reference evidence="1" key="1">
    <citation type="submission" date="2023-07" db="EMBL/GenBank/DDBJ databases">
        <title>draft genome sequence of fig (Ficus carica).</title>
        <authorList>
            <person name="Takahashi T."/>
            <person name="Nishimura K."/>
        </authorList>
    </citation>
    <scope>NUCLEOTIDE SEQUENCE</scope>
</reference>
<evidence type="ECO:0000313" key="2">
    <source>
        <dbReference type="Proteomes" id="UP001187192"/>
    </source>
</evidence>
<dbReference type="Proteomes" id="UP001187192">
    <property type="component" value="Unassembled WGS sequence"/>
</dbReference>
<proteinExistence type="predicted"/>
<accession>A0AA88J6T1</accession>
<keyword evidence="2" id="KW-1185">Reference proteome</keyword>
<dbReference type="AlphaFoldDB" id="A0AA88J6T1"/>
<comment type="caution">
    <text evidence="1">The sequence shown here is derived from an EMBL/GenBank/DDBJ whole genome shotgun (WGS) entry which is preliminary data.</text>
</comment>
<gene>
    <name evidence="1" type="ORF">TIFTF001_033183</name>
</gene>
<dbReference type="EMBL" id="BTGU01000168">
    <property type="protein sequence ID" value="GMN64099.1"/>
    <property type="molecule type" value="Genomic_DNA"/>
</dbReference>
<evidence type="ECO:0000313" key="1">
    <source>
        <dbReference type="EMBL" id="GMN64099.1"/>
    </source>
</evidence>